<dbReference type="GO" id="GO:0009306">
    <property type="term" value="P:protein secretion"/>
    <property type="evidence" value="ECO:0007669"/>
    <property type="project" value="InterPro"/>
</dbReference>
<protein>
    <submittedName>
        <fullName evidence="5">Putative type II secretion system protein D</fullName>
    </submittedName>
</protein>
<proteinExistence type="inferred from homology"/>
<evidence type="ECO:0000259" key="4">
    <source>
        <dbReference type="PROSITE" id="PS50914"/>
    </source>
</evidence>
<dbReference type="Proteomes" id="UP000193200">
    <property type="component" value="Unassembled WGS sequence"/>
</dbReference>
<dbReference type="AlphaFoldDB" id="A0A1Y5SDC5"/>
<dbReference type="RefSeq" id="WP_085882690.1">
    <property type="nucleotide sequence ID" value="NZ_FWFR01000001.1"/>
</dbReference>
<dbReference type="PROSITE" id="PS50914">
    <property type="entry name" value="BON"/>
    <property type="match status" value="1"/>
</dbReference>
<sequence>MNRLQAMARHFLPLVAALTFSLALPASGAETRKAEITGTDQEVAIELGSGSLLQLPRPAASVFVSNPEIADVQVQSPKMIYVYGKTAGRTGLYAIDERGNVMTSANVTVTHNLSRLEGELRQLLPATRVRVASVGNSIVLEGDVSNVAEAEDARRLAQHFVGEGEIINRLAVQGASQVNLRVRFAEVSRTISKNFGFNWEALGNVGNFTFGFAQGSDINVTNGAVTRTGNGSNIVGFANVGNFSINSIVDALEQDGLITILAEPNLTALSGETASFLAGGEFPIPVSQDDNTTVIVFKEFGVSLEFTPTLIGDSRISLVVAPEVSQLSAAGSVQANGFSIPALTTRRARTTVELSSGQSFAIAGLLQNGSNHDLSKTPWVADIPVLGTLFRSDSFIRNETELIIIVTPYLVRPVNQRLALPTDGFVPPTDVDRVLLGSQRRLEGEGATRAVPTPPRRADTTGFILE</sequence>
<evidence type="ECO:0000313" key="5">
    <source>
        <dbReference type="EMBL" id="SLN36582.1"/>
    </source>
</evidence>
<dbReference type="PANTHER" id="PTHR30332">
    <property type="entry name" value="PROBABLE GENERAL SECRETION PATHWAY PROTEIN D"/>
    <property type="match status" value="1"/>
</dbReference>
<comment type="similarity">
    <text evidence="1">Belongs to the bacterial secretin family.</text>
</comment>
<evidence type="ECO:0000256" key="2">
    <source>
        <dbReference type="SAM" id="MobiDB-lite"/>
    </source>
</evidence>
<feature type="region of interest" description="Disordered" evidence="2">
    <location>
        <begin position="443"/>
        <end position="466"/>
    </location>
</feature>
<dbReference type="Pfam" id="PF00263">
    <property type="entry name" value="Secretin"/>
    <property type="match status" value="1"/>
</dbReference>
<feature type="signal peptide" evidence="3">
    <location>
        <begin position="1"/>
        <end position="28"/>
    </location>
</feature>
<evidence type="ECO:0000256" key="3">
    <source>
        <dbReference type="SAM" id="SignalP"/>
    </source>
</evidence>
<feature type="chain" id="PRO_5013323180" evidence="3">
    <location>
        <begin position="29"/>
        <end position="466"/>
    </location>
</feature>
<keyword evidence="6" id="KW-1185">Reference proteome</keyword>
<dbReference type="InterPro" id="IPR050810">
    <property type="entry name" value="Bact_Secretion_Sys_Channel"/>
</dbReference>
<dbReference type="InterPro" id="IPR032789">
    <property type="entry name" value="T2SS-T3SS_pil_N"/>
</dbReference>
<dbReference type="OrthoDB" id="9775455at2"/>
<reference evidence="5 6" key="1">
    <citation type="submission" date="2017-03" db="EMBL/GenBank/DDBJ databases">
        <authorList>
            <person name="Afonso C.L."/>
            <person name="Miller P.J."/>
            <person name="Scott M.A."/>
            <person name="Spackman E."/>
            <person name="Goraichik I."/>
            <person name="Dimitrov K.M."/>
            <person name="Suarez D.L."/>
            <person name="Swayne D.E."/>
        </authorList>
    </citation>
    <scope>NUCLEOTIDE SEQUENCE [LARGE SCALE GENOMIC DNA]</scope>
    <source>
        <strain evidence="5 6">CECT 7691</strain>
    </source>
</reference>
<dbReference type="PANTHER" id="PTHR30332:SF17">
    <property type="entry name" value="TYPE IV PILIATION SYSTEM PROTEIN DR_0774-RELATED"/>
    <property type="match status" value="1"/>
</dbReference>
<name>A0A1Y5SDC5_9PROT</name>
<dbReference type="FunCoup" id="A0A1Y5SDC5">
    <property type="interactions" value="109"/>
</dbReference>
<keyword evidence="3" id="KW-0732">Signal</keyword>
<dbReference type="PRINTS" id="PR00811">
    <property type="entry name" value="BCTERIALGSPD"/>
</dbReference>
<feature type="domain" description="BON" evidence="4">
    <location>
        <begin position="105"/>
        <end position="174"/>
    </location>
</feature>
<dbReference type="InterPro" id="IPR004846">
    <property type="entry name" value="T2SS/T3SS_dom"/>
</dbReference>
<dbReference type="InParanoid" id="A0A1Y5SDC5"/>
<organism evidence="5 6">
    <name type="scientific">Oceanibacterium hippocampi</name>
    <dbReference type="NCBI Taxonomy" id="745714"/>
    <lineage>
        <taxon>Bacteria</taxon>
        <taxon>Pseudomonadati</taxon>
        <taxon>Pseudomonadota</taxon>
        <taxon>Alphaproteobacteria</taxon>
        <taxon>Sneathiellales</taxon>
        <taxon>Sneathiellaceae</taxon>
        <taxon>Oceanibacterium</taxon>
    </lineage>
</organism>
<dbReference type="Pfam" id="PF13629">
    <property type="entry name" value="T2SS-T3SS_pil_N"/>
    <property type="match status" value="1"/>
</dbReference>
<gene>
    <name evidence="5" type="primary">gspD</name>
    <name evidence="5" type="ORF">OCH7691_01478</name>
</gene>
<accession>A0A1Y5SDC5</accession>
<dbReference type="GO" id="GO:0015627">
    <property type="term" value="C:type II protein secretion system complex"/>
    <property type="evidence" value="ECO:0007669"/>
    <property type="project" value="TreeGrafter"/>
</dbReference>
<evidence type="ECO:0000256" key="1">
    <source>
        <dbReference type="RuleBase" id="RU004003"/>
    </source>
</evidence>
<dbReference type="EMBL" id="FWFR01000001">
    <property type="protein sequence ID" value="SLN36582.1"/>
    <property type="molecule type" value="Genomic_DNA"/>
</dbReference>
<dbReference type="InterPro" id="IPR007055">
    <property type="entry name" value="BON_dom"/>
</dbReference>
<evidence type="ECO:0000313" key="6">
    <source>
        <dbReference type="Proteomes" id="UP000193200"/>
    </source>
</evidence>
<dbReference type="InterPro" id="IPR001775">
    <property type="entry name" value="GspD/PilQ"/>
</dbReference>